<dbReference type="InterPro" id="IPR016174">
    <property type="entry name" value="Di-haem_cyt_TM"/>
</dbReference>
<reference evidence="15 16" key="1">
    <citation type="submission" date="2016-10" db="EMBL/GenBank/DDBJ databases">
        <title>Marinobacter salinus sp. nov., a moderately halophilic bacterium isolated from a tidal flat environment.</title>
        <authorList>
            <person name="Park S.-J."/>
        </authorList>
    </citation>
    <scope>NUCLEOTIDE SEQUENCE [LARGE SCALE GENOMIC DNA]</scope>
    <source>
        <strain evidence="15 16">Hb8</strain>
    </source>
</reference>
<dbReference type="Pfam" id="PF01292">
    <property type="entry name" value="Ni_hydr_CYTB"/>
    <property type="match status" value="1"/>
</dbReference>
<comment type="subcellular location">
    <subcellularLocation>
        <location evidence="2">Cell membrane</location>
        <topology evidence="2">Multi-pass membrane protein</topology>
    </subcellularLocation>
</comment>
<evidence type="ECO:0000256" key="1">
    <source>
        <dbReference type="ARBA" id="ARBA00001970"/>
    </source>
</evidence>
<evidence type="ECO:0000256" key="9">
    <source>
        <dbReference type="ARBA" id="ARBA00022989"/>
    </source>
</evidence>
<dbReference type="Gene3D" id="1.20.950.20">
    <property type="entry name" value="Transmembrane di-heme cytochromes, Chain C"/>
    <property type="match status" value="2"/>
</dbReference>
<sequence length="181" mass="19920">MNIRDSSSRYGLVAIAVHWIAAAVVIGLFALGFWMVDLTYYHDWYKKGPDIHRSVGILLLGLMVFRVLWRGANKGPDPVPGHERWEVIGARAAHVVLYVLLFAAMVSGYLISTADGSAISVFGWFDVPSVTGQIKGLEDTAGDIHYWSTLAVVVLAAIHAAGALKHHLIDRDDTLRRMLGR</sequence>
<dbReference type="GO" id="GO:0020037">
    <property type="term" value="F:heme binding"/>
    <property type="evidence" value="ECO:0007669"/>
    <property type="project" value="TreeGrafter"/>
</dbReference>
<keyword evidence="11 13" id="KW-0472">Membrane</keyword>
<evidence type="ECO:0000256" key="3">
    <source>
        <dbReference type="ARBA" id="ARBA00022448"/>
    </source>
</evidence>
<feature type="transmembrane region" description="Helical" evidence="13">
    <location>
        <begin position="144"/>
        <end position="164"/>
    </location>
</feature>
<evidence type="ECO:0000256" key="7">
    <source>
        <dbReference type="ARBA" id="ARBA00022723"/>
    </source>
</evidence>
<proteinExistence type="inferred from homology"/>
<evidence type="ECO:0000313" key="15">
    <source>
        <dbReference type="EMBL" id="AOY87019.1"/>
    </source>
</evidence>
<dbReference type="STRING" id="1874317.BKP64_01835"/>
<evidence type="ECO:0000313" key="16">
    <source>
        <dbReference type="Proteomes" id="UP000177445"/>
    </source>
</evidence>
<keyword evidence="6 13" id="KW-0812">Transmembrane</keyword>
<feature type="domain" description="Cytochrome b561 bacterial/Ni-hydrogenase" evidence="14">
    <location>
        <begin position="9"/>
        <end position="180"/>
    </location>
</feature>
<keyword evidence="8" id="KW-0249">Electron transport</keyword>
<evidence type="ECO:0000256" key="2">
    <source>
        <dbReference type="ARBA" id="ARBA00004651"/>
    </source>
</evidence>
<feature type="transmembrane region" description="Helical" evidence="13">
    <location>
        <begin position="51"/>
        <end position="69"/>
    </location>
</feature>
<evidence type="ECO:0000256" key="5">
    <source>
        <dbReference type="ARBA" id="ARBA00022617"/>
    </source>
</evidence>
<feature type="transmembrane region" description="Helical" evidence="13">
    <location>
        <begin position="12"/>
        <end position="36"/>
    </location>
</feature>
<dbReference type="GO" id="GO:0022904">
    <property type="term" value="P:respiratory electron transport chain"/>
    <property type="evidence" value="ECO:0007669"/>
    <property type="project" value="InterPro"/>
</dbReference>
<keyword evidence="10" id="KW-0408">Iron</keyword>
<evidence type="ECO:0000256" key="8">
    <source>
        <dbReference type="ARBA" id="ARBA00022982"/>
    </source>
</evidence>
<evidence type="ECO:0000256" key="10">
    <source>
        <dbReference type="ARBA" id="ARBA00023004"/>
    </source>
</evidence>
<gene>
    <name evidence="15" type="ORF">BKP64_01835</name>
</gene>
<evidence type="ECO:0000256" key="11">
    <source>
        <dbReference type="ARBA" id="ARBA00023136"/>
    </source>
</evidence>
<keyword evidence="9 13" id="KW-1133">Transmembrane helix</keyword>
<protein>
    <submittedName>
        <fullName evidence="15">Cytochrome B</fullName>
    </submittedName>
</protein>
<comment type="similarity">
    <text evidence="12">Belongs to the cytochrome b561 family.</text>
</comment>
<keyword evidence="16" id="KW-1185">Reference proteome</keyword>
<dbReference type="PANTHER" id="PTHR30529:SF1">
    <property type="entry name" value="CYTOCHROME B561 HOMOLOG 2"/>
    <property type="match status" value="1"/>
</dbReference>
<dbReference type="EMBL" id="CP017715">
    <property type="protein sequence ID" value="AOY87019.1"/>
    <property type="molecule type" value="Genomic_DNA"/>
</dbReference>
<dbReference type="GO" id="GO:0005886">
    <property type="term" value="C:plasma membrane"/>
    <property type="evidence" value="ECO:0007669"/>
    <property type="project" value="UniProtKB-SubCell"/>
</dbReference>
<evidence type="ECO:0000256" key="13">
    <source>
        <dbReference type="SAM" id="Phobius"/>
    </source>
</evidence>
<dbReference type="InterPro" id="IPR011577">
    <property type="entry name" value="Cyt_b561_bac/Ni-Hgenase"/>
</dbReference>
<dbReference type="GO" id="GO:0046872">
    <property type="term" value="F:metal ion binding"/>
    <property type="evidence" value="ECO:0007669"/>
    <property type="project" value="UniProtKB-KW"/>
</dbReference>
<organism evidence="15 16">
    <name type="scientific">Marinobacter salinus</name>
    <dbReference type="NCBI Taxonomy" id="1874317"/>
    <lineage>
        <taxon>Bacteria</taxon>
        <taxon>Pseudomonadati</taxon>
        <taxon>Pseudomonadota</taxon>
        <taxon>Gammaproteobacteria</taxon>
        <taxon>Pseudomonadales</taxon>
        <taxon>Marinobacteraceae</taxon>
        <taxon>Marinobacter</taxon>
    </lineage>
</organism>
<evidence type="ECO:0000259" key="14">
    <source>
        <dbReference type="Pfam" id="PF01292"/>
    </source>
</evidence>
<keyword evidence="7" id="KW-0479">Metal-binding</keyword>
<dbReference type="GO" id="GO:0009055">
    <property type="term" value="F:electron transfer activity"/>
    <property type="evidence" value="ECO:0007669"/>
    <property type="project" value="InterPro"/>
</dbReference>
<dbReference type="KEGG" id="msq:BKP64_01835"/>
<evidence type="ECO:0000256" key="6">
    <source>
        <dbReference type="ARBA" id="ARBA00022692"/>
    </source>
</evidence>
<evidence type="ECO:0000256" key="4">
    <source>
        <dbReference type="ARBA" id="ARBA00022475"/>
    </source>
</evidence>
<accession>A0A1D9GHD2</accession>
<dbReference type="OrthoDB" id="9793784at2"/>
<keyword evidence="5" id="KW-0349">Heme</keyword>
<dbReference type="SUPFAM" id="SSF81342">
    <property type="entry name" value="Transmembrane di-heme cytochromes"/>
    <property type="match status" value="1"/>
</dbReference>
<dbReference type="RefSeq" id="WP_070965234.1">
    <property type="nucleotide sequence ID" value="NZ_CP017715.1"/>
</dbReference>
<dbReference type="PANTHER" id="PTHR30529">
    <property type="entry name" value="CYTOCHROME B561"/>
    <property type="match status" value="1"/>
</dbReference>
<feature type="transmembrane region" description="Helical" evidence="13">
    <location>
        <begin position="90"/>
        <end position="111"/>
    </location>
</feature>
<keyword evidence="3" id="KW-0813">Transport</keyword>
<dbReference type="AlphaFoldDB" id="A0A1D9GHD2"/>
<dbReference type="Proteomes" id="UP000177445">
    <property type="component" value="Chromosome"/>
</dbReference>
<keyword evidence="4" id="KW-1003">Cell membrane</keyword>
<name>A0A1D9GHD2_9GAMM</name>
<evidence type="ECO:0000256" key="12">
    <source>
        <dbReference type="ARBA" id="ARBA00037975"/>
    </source>
</evidence>
<comment type="cofactor">
    <cofactor evidence="1">
        <name>heme b</name>
        <dbReference type="ChEBI" id="CHEBI:60344"/>
    </cofactor>
</comment>
<dbReference type="InterPro" id="IPR052168">
    <property type="entry name" value="Cytochrome_b561_oxidase"/>
</dbReference>